<feature type="domain" description="Domain of unknown function at the cortex 1" evidence="2">
    <location>
        <begin position="9"/>
        <end position="276"/>
    </location>
</feature>
<evidence type="ECO:0000256" key="1">
    <source>
        <dbReference type="SAM" id="MobiDB-lite"/>
    </source>
</evidence>
<evidence type="ECO:0000313" key="3">
    <source>
        <dbReference type="EMBL" id="KAF2089196.1"/>
    </source>
</evidence>
<keyword evidence="4" id="KW-1185">Reference proteome</keyword>
<feature type="region of interest" description="Disordered" evidence="1">
    <location>
        <begin position="285"/>
        <end position="332"/>
    </location>
</feature>
<organism evidence="3 4">
    <name type="scientific">Saccharata proteae CBS 121410</name>
    <dbReference type="NCBI Taxonomy" id="1314787"/>
    <lineage>
        <taxon>Eukaryota</taxon>
        <taxon>Fungi</taxon>
        <taxon>Dikarya</taxon>
        <taxon>Ascomycota</taxon>
        <taxon>Pezizomycotina</taxon>
        <taxon>Dothideomycetes</taxon>
        <taxon>Dothideomycetes incertae sedis</taxon>
        <taxon>Botryosphaeriales</taxon>
        <taxon>Saccharataceae</taxon>
        <taxon>Saccharata</taxon>
    </lineage>
</organism>
<dbReference type="OrthoDB" id="2119945at2759"/>
<dbReference type="EMBL" id="ML978715">
    <property type="protein sequence ID" value="KAF2089196.1"/>
    <property type="molecule type" value="Genomic_DNA"/>
</dbReference>
<proteinExistence type="predicted"/>
<dbReference type="InterPro" id="IPR013897">
    <property type="entry name" value="Duc1"/>
</dbReference>
<sequence length="332" mass="36983">MAEHTKYILKVTAGPTYDVKDHQDVHVNAPTPAHITSKDIDASINVRIQNYRGLPEGSPETSPYFAHAPHTSDLYSISFAFKLKNDVPGNSLVFGNDFDHPIRDRLPPGFNYAFKFVTSWIDPTMSGDVYADEPYLYSPVLSSMNVLRVGRKDQSPADHAKNAGKTVGQGDSATVAFEEGADGDGAQVRKENSMPDAAAARMKHFRQEGLRKNFTFEEGRTYGCDFFNPYLDFNEFSLKLTGFTLPIIKYWDGQPLRYVMKNLDTNEPLFVIMFTLLPADETAASQIEDKPHMATAGQDDWEKVAKAESDGTTKQSSNDNEGKAQFVDDDID</sequence>
<dbReference type="AlphaFoldDB" id="A0A6A5YCJ5"/>
<feature type="compositionally biased region" description="Basic and acidic residues" evidence="1">
    <location>
        <begin position="300"/>
        <end position="311"/>
    </location>
</feature>
<gene>
    <name evidence="3" type="ORF">K490DRAFT_38827</name>
</gene>
<protein>
    <submittedName>
        <fullName evidence="3">DUF1769-domain-containing protein</fullName>
    </submittedName>
</protein>
<evidence type="ECO:0000313" key="4">
    <source>
        <dbReference type="Proteomes" id="UP000799776"/>
    </source>
</evidence>
<name>A0A6A5YCJ5_9PEZI</name>
<accession>A0A6A5YCJ5</accession>
<dbReference type="PANTHER" id="PTHR34826">
    <property type="entry name" value="UPF0590 PROTEIN C409.17C"/>
    <property type="match status" value="1"/>
</dbReference>
<dbReference type="Pfam" id="PF08588">
    <property type="entry name" value="Duc1"/>
    <property type="match status" value="1"/>
</dbReference>
<dbReference type="Proteomes" id="UP000799776">
    <property type="component" value="Unassembled WGS sequence"/>
</dbReference>
<dbReference type="PANTHER" id="PTHR34826:SF2">
    <property type="entry name" value="UPF0590 PROTEIN C409.17C"/>
    <property type="match status" value="1"/>
</dbReference>
<evidence type="ECO:0000259" key="2">
    <source>
        <dbReference type="Pfam" id="PF08588"/>
    </source>
</evidence>
<reference evidence="3" key="1">
    <citation type="journal article" date="2020" name="Stud. Mycol.">
        <title>101 Dothideomycetes genomes: a test case for predicting lifestyles and emergence of pathogens.</title>
        <authorList>
            <person name="Haridas S."/>
            <person name="Albert R."/>
            <person name="Binder M."/>
            <person name="Bloem J."/>
            <person name="Labutti K."/>
            <person name="Salamov A."/>
            <person name="Andreopoulos B."/>
            <person name="Baker S."/>
            <person name="Barry K."/>
            <person name="Bills G."/>
            <person name="Bluhm B."/>
            <person name="Cannon C."/>
            <person name="Castanera R."/>
            <person name="Culley D."/>
            <person name="Daum C."/>
            <person name="Ezra D."/>
            <person name="Gonzalez J."/>
            <person name="Henrissat B."/>
            <person name="Kuo A."/>
            <person name="Liang C."/>
            <person name="Lipzen A."/>
            <person name="Lutzoni F."/>
            <person name="Magnuson J."/>
            <person name="Mondo S."/>
            <person name="Nolan M."/>
            <person name="Ohm R."/>
            <person name="Pangilinan J."/>
            <person name="Park H.-J."/>
            <person name="Ramirez L."/>
            <person name="Alfaro M."/>
            <person name="Sun H."/>
            <person name="Tritt A."/>
            <person name="Yoshinaga Y."/>
            <person name="Zwiers L.-H."/>
            <person name="Turgeon B."/>
            <person name="Goodwin S."/>
            <person name="Spatafora J."/>
            <person name="Crous P."/>
            <person name="Grigoriev I."/>
        </authorList>
    </citation>
    <scope>NUCLEOTIDE SEQUENCE</scope>
    <source>
        <strain evidence="3">CBS 121410</strain>
    </source>
</reference>